<organism evidence="1 2">
    <name type="scientific">Dermatophagoides farinae</name>
    <name type="common">American house dust mite</name>
    <dbReference type="NCBI Taxonomy" id="6954"/>
    <lineage>
        <taxon>Eukaryota</taxon>
        <taxon>Metazoa</taxon>
        <taxon>Ecdysozoa</taxon>
        <taxon>Arthropoda</taxon>
        <taxon>Chelicerata</taxon>
        <taxon>Arachnida</taxon>
        <taxon>Acari</taxon>
        <taxon>Acariformes</taxon>
        <taxon>Sarcoptiformes</taxon>
        <taxon>Astigmata</taxon>
        <taxon>Psoroptidia</taxon>
        <taxon>Analgoidea</taxon>
        <taxon>Pyroglyphidae</taxon>
        <taxon>Dermatophagoidinae</taxon>
        <taxon>Dermatophagoides</taxon>
    </lineage>
</organism>
<name>A0A922I445_DERFA</name>
<reference evidence="1" key="1">
    <citation type="submission" date="2013-05" db="EMBL/GenBank/DDBJ databases">
        <authorList>
            <person name="Yim A.K.Y."/>
            <person name="Chan T.F."/>
            <person name="Ji K.M."/>
            <person name="Liu X.Y."/>
            <person name="Zhou J.W."/>
            <person name="Li R.Q."/>
            <person name="Yang K.Y."/>
            <person name="Li J."/>
            <person name="Li M."/>
            <person name="Law P.T.W."/>
            <person name="Wu Y.L."/>
            <person name="Cai Z.L."/>
            <person name="Qin H."/>
            <person name="Bao Y."/>
            <person name="Leung R.K.K."/>
            <person name="Ng P.K.S."/>
            <person name="Zou J."/>
            <person name="Zhong X.J."/>
            <person name="Ran P.X."/>
            <person name="Zhong N.S."/>
            <person name="Liu Z.G."/>
            <person name="Tsui S.K.W."/>
        </authorList>
    </citation>
    <scope>NUCLEOTIDE SEQUENCE</scope>
    <source>
        <strain evidence="1">Derf</strain>
        <tissue evidence="1">Whole organism</tissue>
    </source>
</reference>
<dbReference type="EMBL" id="ASGP02000002">
    <property type="protein sequence ID" value="KAH9521869.1"/>
    <property type="molecule type" value="Genomic_DNA"/>
</dbReference>
<comment type="caution">
    <text evidence="1">The sequence shown here is derived from an EMBL/GenBank/DDBJ whole genome shotgun (WGS) entry which is preliminary data.</text>
</comment>
<protein>
    <submittedName>
        <fullName evidence="1">Uncharacterized protein</fullName>
    </submittedName>
</protein>
<keyword evidence="2" id="KW-1185">Reference proteome</keyword>
<sequence>MISLTQSKKITCSNVTHLGRQFDRVKMLQRDRVETRFECLSVRLECRQFQSNKFLFKRLVDGCNNRLIKDCNYALMLVILTQELFSFTHRLVDKEFCLFRNNQFGRRTIHRCAIFVLVIHHLKLSCSLENLDYKRAILGDHDQSVVFTPESTILHGNHHIVNMKHVHAFTVLCINTQRLIHGSHVDIGSNSGQADWLGIELDTETATIVPSFDQINVGVTTGKQNPVFDVKQPAGLNKYRHTGKCSSTDHGECFYLKNVYLLTFRSNDQTGRGVRLGNGLF</sequence>
<accession>A0A922I445</accession>
<proteinExistence type="predicted"/>
<dbReference type="AlphaFoldDB" id="A0A922I445"/>
<evidence type="ECO:0000313" key="2">
    <source>
        <dbReference type="Proteomes" id="UP000790347"/>
    </source>
</evidence>
<reference evidence="1" key="2">
    <citation type="journal article" date="2022" name="Res Sq">
        <title>Comparative Genomics Reveals Insights into the Divergent Evolution of Astigmatic Mites and Household Pest Adaptations.</title>
        <authorList>
            <person name="Xiong Q."/>
            <person name="Wan A.T.-Y."/>
            <person name="Liu X.-Y."/>
            <person name="Fung C.S.-H."/>
            <person name="Xiao X."/>
            <person name="Malainual N."/>
            <person name="Hou J."/>
            <person name="Wang L."/>
            <person name="Wang M."/>
            <person name="Yang K."/>
            <person name="Cui Y."/>
            <person name="Leung E."/>
            <person name="Nong W."/>
            <person name="Shin S.-K."/>
            <person name="Au S."/>
            <person name="Jeong K.Y."/>
            <person name="Chew F.T."/>
            <person name="Hui J."/>
            <person name="Leung T.F."/>
            <person name="Tungtrongchitr A."/>
            <person name="Zhong N."/>
            <person name="Liu Z."/>
            <person name="Tsui S."/>
        </authorList>
    </citation>
    <scope>NUCLEOTIDE SEQUENCE</scope>
    <source>
        <strain evidence="1">Derf</strain>
        <tissue evidence="1">Whole organism</tissue>
    </source>
</reference>
<dbReference type="Proteomes" id="UP000790347">
    <property type="component" value="Unassembled WGS sequence"/>
</dbReference>
<evidence type="ECO:0000313" key="1">
    <source>
        <dbReference type="EMBL" id="KAH9521869.1"/>
    </source>
</evidence>
<gene>
    <name evidence="1" type="ORF">DERF_005492</name>
</gene>